<dbReference type="Pfam" id="PF10130">
    <property type="entry name" value="PIN_2"/>
    <property type="match status" value="1"/>
</dbReference>
<sequence length="145" mass="16101">MSAARAIVVDANILIRLVLGSAVRELVLAHVDAVEFFSPAECFEDARRYLPDLLQQRGIDPAVPLAVLDQFEAIIHPLEESVYVAVREEALARIETRDAGDWPILAAAMVLNCPIWTEDQDFFGTGVATWTTDRVRFYLTGSETP</sequence>
<evidence type="ECO:0000313" key="7">
    <source>
        <dbReference type="Proteomes" id="UP001434337"/>
    </source>
</evidence>
<dbReference type="Gene3D" id="3.40.50.1010">
    <property type="entry name" value="5'-nuclease"/>
    <property type="match status" value="1"/>
</dbReference>
<keyword evidence="4" id="KW-0460">Magnesium</keyword>
<dbReference type="EMBL" id="CP115965">
    <property type="protein sequence ID" value="WZW99327.1"/>
    <property type="molecule type" value="Genomic_DNA"/>
</dbReference>
<evidence type="ECO:0000313" key="6">
    <source>
        <dbReference type="EMBL" id="WZW99327.1"/>
    </source>
</evidence>
<keyword evidence="3" id="KW-0378">Hydrolase</keyword>
<feature type="domain" description="PIN" evidence="5">
    <location>
        <begin position="8"/>
        <end position="140"/>
    </location>
</feature>
<protein>
    <submittedName>
        <fullName evidence="6">PIN domain-containing protein</fullName>
    </submittedName>
</protein>
<evidence type="ECO:0000256" key="1">
    <source>
        <dbReference type="ARBA" id="ARBA00022722"/>
    </source>
</evidence>
<dbReference type="RefSeq" id="WP_342373062.1">
    <property type="nucleotide sequence ID" value="NZ_CP115965.1"/>
</dbReference>
<proteinExistence type="predicted"/>
<accession>A0ABZ3CAW9</accession>
<keyword evidence="1" id="KW-0540">Nuclease</keyword>
<dbReference type="InterPro" id="IPR029060">
    <property type="entry name" value="PIN-like_dom_sf"/>
</dbReference>
<dbReference type="Proteomes" id="UP001434337">
    <property type="component" value="Chromosome"/>
</dbReference>
<reference evidence="6 7" key="1">
    <citation type="journal article" date="2023" name="Environ Microbiome">
        <title>A coral-associated actinobacterium mitigates coral bleaching under heat stress.</title>
        <authorList>
            <person name="Li J."/>
            <person name="Zou Y."/>
            <person name="Li Q."/>
            <person name="Zhang J."/>
            <person name="Bourne D.G."/>
            <person name="Lyu Y."/>
            <person name="Liu C."/>
            <person name="Zhang S."/>
        </authorList>
    </citation>
    <scope>NUCLEOTIDE SEQUENCE [LARGE SCALE GENOMIC DNA]</scope>
    <source>
        <strain evidence="6 7">SCSIO 13291</strain>
    </source>
</reference>
<evidence type="ECO:0000259" key="5">
    <source>
        <dbReference type="Pfam" id="PF10130"/>
    </source>
</evidence>
<dbReference type="SUPFAM" id="SSF88723">
    <property type="entry name" value="PIN domain-like"/>
    <property type="match status" value="1"/>
</dbReference>
<gene>
    <name evidence="6" type="ORF">PCC79_03775</name>
</gene>
<evidence type="ECO:0000256" key="4">
    <source>
        <dbReference type="ARBA" id="ARBA00022842"/>
    </source>
</evidence>
<evidence type="ECO:0000256" key="3">
    <source>
        <dbReference type="ARBA" id="ARBA00022801"/>
    </source>
</evidence>
<organism evidence="6 7">
    <name type="scientific">Propioniciclava soli</name>
    <dbReference type="NCBI Taxonomy" id="2775081"/>
    <lineage>
        <taxon>Bacteria</taxon>
        <taxon>Bacillati</taxon>
        <taxon>Actinomycetota</taxon>
        <taxon>Actinomycetes</taxon>
        <taxon>Propionibacteriales</taxon>
        <taxon>Propionibacteriaceae</taxon>
        <taxon>Propioniciclava</taxon>
    </lineage>
</organism>
<evidence type="ECO:0000256" key="2">
    <source>
        <dbReference type="ARBA" id="ARBA00022723"/>
    </source>
</evidence>
<dbReference type="InterPro" id="IPR002716">
    <property type="entry name" value="PIN_dom"/>
</dbReference>
<name>A0ABZ3CAW9_9ACTN</name>
<keyword evidence="2" id="KW-0479">Metal-binding</keyword>
<keyword evidence="7" id="KW-1185">Reference proteome</keyword>